<dbReference type="Pfam" id="PF01467">
    <property type="entry name" value="CTP_transf_like"/>
    <property type="match status" value="1"/>
</dbReference>
<keyword evidence="9 11" id="KW-0520">NAD</keyword>
<dbReference type="OrthoDB" id="5295945at2"/>
<reference evidence="15" key="4">
    <citation type="submission" date="2017-10" db="EMBL/GenBank/DDBJ databases">
        <authorList>
            <person name="Banno H."/>
            <person name="Chua N.-H."/>
        </authorList>
    </citation>
    <scope>NUCLEOTIDE SEQUENCE [LARGE SCALE GENOMIC DNA]</scope>
    <source>
        <strain evidence="15">Kuenenia_mbr1_ru-nijmegen</strain>
    </source>
</reference>
<comment type="pathway">
    <text evidence="2 11">Cofactor biosynthesis; NAD(+) biosynthesis; deamido-NAD(+) from nicotinate D-ribonucleotide: step 1/1.</text>
</comment>
<reference evidence="14 17" key="5">
    <citation type="submission" date="2020-02" db="EMBL/GenBank/DDBJ databases">
        <title>Newly sequenced genome of strain CSTR1 showed variability in Candidatus Kuenenia stuttgartiensis genomes.</title>
        <authorList>
            <person name="Ding C."/>
            <person name="Adrian L."/>
        </authorList>
    </citation>
    <scope>NUCLEOTIDE SEQUENCE [LARGE SCALE GENOMIC DNA]</scope>
    <source>
        <strain evidence="14 17">CSTR1</strain>
    </source>
</reference>
<evidence type="ECO:0000313" key="17">
    <source>
        <dbReference type="Proteomes" id="UP000501926"/>
    </source>
</evidence>
<reference evidence="16" key="3">
    <citation type="submission" date="2017-10" db="EMBL/GenBank/DDBJ databases">
        <authorList>
            <person name="Frank J."/>
        </authorList>
    </citation>
    <scope>NUCLEOTIDE SEQUENCE [LARGE SCALE GENOMIC DNA]</scope>
</reference>
<evidence type="ECO:0000256" key="5">
    <source>
        <dbReference type="ARBA" id="ARBA00022679"/>
    </source>
</evidence>
<dbReference type="PANTHER" id="PTHR39321">
    <property type="entry name" value="NICOTINATE-NUCLEOTIDE ADENYLYLTRANSFERASE-RELATED"/>
    <property type="match status" value="1"/>
</dbReference>
<comment type="similarity">
    <text evidence="3 11">Belongs to the NadD family.</text>
</comment>
<dbReference type="GO" id="GO:0009435">
    <property type="term" value="P:NAD+ biosynthetic process"/>
    <property type="evidence" value="ECO:0007669"/>
    <property type="project" value="UniProtKB-UniRule"/>
</dbReference>
<dbReference type="PANTHER" id="PTHR39321:SF3">
    <property type="entry name" value="PHOSPHOPANTETHEINE ADENYLYLTRANSFERASE"/>
    <property type="match status" value="1"/>
</dbReference>
<evidence type="ECO:0000256" key="3">
    <source>
        <dbReference type="ARBA" id="ARBA00009014"/>
    </source>
</evidence>
<keyword evidence="6 11" id="KW-0548">Nucleotidyltransferase</keyword>
<keyword evidence="16" id="KW-1185">Reference proteome</keyword>
<dbReference type="NCBIfam" id="NF000840">
    <property type="entry name" value="PRK00071.1-3"/>
    <property type="match status" value="1"/>
</dbReference>
<keyword evidence="7 11" id="KW-0547">Nucleotide-binding</keyword>
<dbReference type="UniPathway" id="UPA00253">
    <property type="reaction ID" value="UER00332"/>
</dbReference>
<evidence type="ECO:0000256" key="10">
    <source>
        <dbReference type="ARBA" id="ARBA00048721"/>
    </source>
</evidence>
<protein>
    <recommendedName>
        <fullName evidence="11">Probable nicotinate-nucleotide adenylyltransferase</fullName>
        <ecNumber evidence="11">2.7.7.18</ecNumber>
    </recommendedName>
    <alternativeName>
        <fullName evidence="11">Deamido-NAD(+) diphosphorylase</fullName>
    </alternativeName>
    <alternativeName>
        <fullName evidence="11">Deamido-NAD(+) pyrophosphorylase</fullName>
    </alternativeName>
    <alternativeName>
        <fullName evidence="11">Nicotinate mononucleotide adenylyltransferase</fullName>
        <shortName evidence="11">NaMN adenylyltransferase</shortName>
    </alternativeName>
</protein>
<evidence type="ECO:0000313" key="14">
    <source>
        <dbReference type="EMBL" id="QII10058.1"/>
    </source>
</evidence>
<sequence length="205" mass="23346">MMNIGIFGGSFNPIHIGHLIVAEEVFQQRKLSKILFIPTGISPHKESGGLIDSFHRYEMVKQAIGDNEHFEVSDIEIKRPGKSYTIDTIKILRETYGPGSNLFLILGTDMINEINTWKDIEELSCMCHFIVVNRFPITLNGEIIKKSAISGEKKAEIEKLMVQIPSLDISSTEIRKKLSKGLSIKYLVPERVENYIRKHSLYAKR</sequence>
<evidence type="ECO:0000256" key="1">
    <source>
        <dbReference type="ARBA" id="ARBA00002324"/>
    </source>
</evidence>
<dbReference type="Proteomes" id="UP000501926">
    <property type="component" value="Chromosome"/>
</dbReference>
<accession>Q1PZP6</accession>
<dbReference type="InterPro" id="IPR014729">
    <property type="entry name" value="Rossmann-like_a/b/a_fold"/>
</dbReference>
<evidence type="ECO:0000256" key="2">
    <source>
        <dbReference type="ARBA" id="ARBA00005019"/>
    </source>
</evidence>
<comment type="function">
    <text evidence="1 11">Catalyzes the reversible adenylation of nicotinate mononucleotide (NaMN) to nicotinic acid adenine dinucleotide (NaAD).</text>
</comment>
<dbReference type="EC" id="2.7.7.18" evidence="11"/>
<evidence type="ECO:0000256" key="6">
    <source>
        <dbReference type="ARBA" id="ARBA00022695"/>
    </source>
</evidence>
<dbReference type="GO" id="GO:0004515">
    <property type="term" value="F:nicotinate-nucleotide adenylyltransferase activity"/>
    <property type="evidence" value="ECO:0007669"/>
    <property type="project" value="UniProtKB-UniRule"/>
</dbReference>
<evidence type="ECO:0000256" key="9">
    <source>
        <dbReference type="ARBA" id="ARBA00023027"/>
    </source>
</evidence>
<dbReference type="InterPro" id="IPR004821">
    <property type="entry name" value="Cyt_trans-like"/>
</dbReference>
<dbReference type="InterPro" id="IPR005248">
    <property type="entry name" value="NadD/NMNAT"/>
</dbReference>
<dbReference type="EMBL" id="LT934425">
    <property type="protein sequence ID" value="SOH04072.1"/>
    <property type="molecule type" value="Genomic_DNA"/>
</dbReference>
<dbReference type="NCBIfam" id="TIGR00482">
    <property type="entry name" value="nicotinate (nicotinamide) nucleotide adenylyltransferase"/>
    <property type="match status" value="1"/>
</dbReference>
<organism evidence="13">
    <name type="scientific">Kuenenia stuttgartiensis</name>
    <dbReference type="NCBI Taxonomy" id="174633"/>
    <lineage>
        <taxon>Bacteria</taxon>
        <taxon>Pseudomonadati</taxon>
        <taxon>Planctomycetota</taxon>
        <taxon>Candidatus Brocadiia</taxon>
        <taxon>Candidatus Brocadiales</taxon>
        <taxon>Candidatus Brocadiaceae</taxon>
        <taxon>Candidatus Kuenenia</taxon>
    </lineage>
</organism>
<keyword evidence="8 11" id="KW-0067">ATP-binding</keyword>
<reference evidence="13" key="1">
    <citation type="journal article" date="2006" name="Nature">
        <title>Deciphering the evolution and metabolism of an anammox bacterium from a community genome.</title>
        <authorList>
            <person name="Strous M."/>
            <person name="Pelletier E."/>
            <person name="Mangenot S."/>
            <person name="Rattei T."/>
            <person name="Lehner A."/>
            <person name="Taylor M.W."/>
            <person name="Horn M."/>
            <person name="Daims H."/>
            <person name="Bartol-Mavel D."/>
            <person name="Wincker P."/>
            <person name="Barbe V."/>
            <person name="Fonknechten N."/>
            <person name="Vallenet D."/>
            <person name="Segurens B."/>
            <person name="Schenowitz-Truong C."/>
            <person name="Medigue C."/>
            <person name="Collingro A."/>
            <person name="Snel B."/>
            <person name="Dutilh B.E."/>
            <person name="OpDenCamp H.J.M."/>
            <person name="vanDerDrift C."/>
            <person name="Cirpus I."/>
            <person name="vanDePas-Schoonen K.T."/>
            <person name="Harhangi H.R."/>
            <person name="vanNiftrik L."/>
            <person name="Schmid M."/>
            <person name="Keltjens J."/>
            <person name="vanDeVossenberg J."/>
            <person name="Kartal B."/>
            <person name="Meier H."/>
            <person name="Frishman D."/>
            <person name="Huynen M.A."/>
            <person name="Mewes H."/>
            <person name="Weissenbach J."/>
            <person name="Jetten M.S.M."/>
            <person name="Wagner M."/>
            <person name="LePaslier D."/>
        </authorList>
    </citation>
    <scope>NUCLEOTIDE SEQUENCE</scope>
</reference>
<keyword evidence="4 11" id="KW-0662">Pyridine nucleotide biosynthesis</keyword>
<comment type="catalytic activity">
    <reaction evidence="10 11">
        <text>nicotinate beta-D-ribonucleotide + ATP + H(+) = deamido-NAD(+) + diphosphate</text>
        <dbReference type="Rhea" id="RHEA:22860"/>
        <dbReference type="ChEBI" id="CHEBI:15378"/>
        <dbReference type="ChEBI" id="CHEBI:30616"/>
        <dbReference type="ChEBI" id="CHEBI:33019"/>
        <dbReference type="ChEBI" id="CHEBI:57502"/>
        <dbReference type="ChEBI" id="CHEBI:58437"/>
        <dbReference type="EC" id="2.7.7.18"/>
    </reaction>
</comment>
<dbReference type="Gene3D" id="3.40.50.620">
    <property type="entry name" value="HUPs"/>
    <property type="match status" value="1"/>
</dbReference>
<evidence type="ECO:0000256" key="8">
    <source>
        <dbReference type="ARBA" id="ARBA00022840"/>
    </source>
</evidence>
<evidence type="ECO:0000256" key="4">
    <source>
        <dbReference type="ARBA" id="ARBA00022642"/>
    </source>
</evidence>
<dbReference type="EMBL" id="CT573072">
    <property type="protein sequence ID" value="CAJ72563.1"/>
    <property type="molecule type" value="Genomic_DNA"/>
</dbReference>
<evidence type="ECO:0000256" key="11">
    <source>
        <dbReference type="HAMAP-Rule" id="MF_00244"/>
    </source>
</evidence>
<proteinExistence type="inferred from homology"/>
<gene>
    <name evidence="13" type="primary">NadD</name>
    <name evidence="11 14" type="synonym">nadD</name>
    <name evidence="14" type="ORF">KsCSTR_06790</name>
    <name evidence="15" type="ORF">KSMBR1_1573</name>
    <name evidence="13" type="ORF">kustd1818</name>
</gene>
<dbReference type="KEGG" id="kst:KSMBR1_1573"/>
<dbReference type="HAMAP" id="MF_00244">
    <property type="entry name" value="NaMN_adenylyltr"/>
    <property type="match status" value="1"/>
</dbReference>
<dbReference type="EMBL" id="CP049055">
    <property type="protein sequence ID" value="QII10058.1"/>
    <property type="molecule type" value="Genomic_DNA"/>
</dbReference>
<dbReference type="AlphaFoldDB" id="Q1PZP6"/>
<evidence type="ECO:0000313" key="16">
    <source>
        <dbReference type="Proteomes" id="UP000221734"/>
    </source>
</evidence>
<evidence type="ECO:0000256" key="7">
    <source>
        <dbReference type="ARBA" id="ARBA00022741"/>
    </source>
</evidence>
<dbReference type="GO" id="GO:0005524">
    <property type="term" value="F:ATP binding"/>
    <property type="evidence" value="ECO:0007669"/>
    <property type="project" value="UniProtKB-KW"/>
</dbReference>
<name>Q1PZP6_KUEST</name>
<dbReference type="RefSeq" id="WP_099324814.1">
    <property type="nucleotide sequence ID" value="NZ_CP049055.1"/>
</dbReference>
<keyword evidence="5 11" id="KW-0808">Transferase</keyword>
<evidence type="ECO:0000313" key="15">
    <source>
        <dbReference type="EMBL" id="SOH04072.1"/>
    </source>
</evidence>
<dbReference type="NCBIfam" id="TIGR00125">
    <property type="entry name" value="cyt_tran_rel"/>
    <property type="match status" value="1"/>
</dbReference>
<dbReference type="SUPFAM" id="SSF52374">
    <property type="entry name" value="Nucleotidylyl transferase"/>
    <property type="match status" value="1"/>
</dbReference>
<feature type="domain" description="Cytidyltransferase-like" evidence="12">
    <location>
        <begin position="6"/>
        <end position="176"/>
    </location>
</feature>
<dbReference type="CDD" id="cd02165">
    <property type="entry name" value="NMNAT"/>
    <property type="match status" value="1"/>
</dbReference>
<evidence type="ECO:0000259" key="12">
    <source>
        <dbReference type="Pfam" id="PF01467"/>
    </source>
</evidence>
<dbReference type="Proteomes" id="UP000221734">
    <property type="component" value="Chromosome Kuenenia_stuttgartiensis_MBR1"/>
</dbReference>
<evidence type="ECO:0000313" key="13">
    <source>
        <dbReference type="EMBL" id="CAJ72563.1"/>
    </source>
</evidence>
<reference evidence="13" key="2">
    <citation type="submission" date="2006-01" db="EMBL/GenBank/DDBJ databases">
        <authorList>
            <person name="Genoscope"/>
        </authorList>
    </citation>
    <scope>NUCLEOTIDE SEQUENCE</scope>
</reference>